<evidence type="ECO:0000313" key="6">
    <source>
        <dbReference type="EMBL" id="VVC89985.1"/>
    </source>
</evidence>
<comment type="similarity">
    <text evidence="2 4">Belongs to the AB hydrolase superfamily. Lipase family.</text>
</comment>
<dbReference type="EMBL" id="FZQP02000670">
    <property type="protein sequence ID" value="VVC89985.1"/>
    <property type="molecule type" value="Genomic_DNA"/>
</dbReference>
<evidence type="ECO:0000256" key="4">
    <source>
        <dbReference type="RuleBase" id="RU004262"/>
    </source>
</evidence>
<dbReference type="PANTHER" id="PTHR11610:SF37">
    <property type="entry name" value="GH01208P"/>
    <property type="match status" value="1"/>
</dbReference>
<feature type="domain" description="Lipase" evidence="5">
    <location>
        <begin position="47"/>
        <end position="311"/>
    </location>
</feature>
<reference evidence="6 7" key="1">
    <citation type="submission" date="2017-07" db="EMBL/GenBank/DDBJ databases">
        <authorList>
            <person name="Talla V."/>
            <person name="Backstrom N."/>
        </authorList>
    </citation>
    <scope>NUCLEOTIDE SEQUENCE [LARGE SCALE GENOMIC DNA]</scope>
</reference>
<dbReference type="InterPro" id="IPR013818">
    <property type="entry name" value="Lipase"/>
</dbReference>
<dbReference type="AlphaFoldDB" id="A0A5E4PXI6"/>
<dbReference type="Gene3D" id="3.40.50.1820">
    <property type="entry name" value="alpha/beta hydrolase"/>
    <property type="match status" value="1"/>
</dbReference>
<keyword evidence="7" id="KW-1185">Reference proteome</keyword>
<dbReference type="InterPro" id="IPR000734">
    <property type="entry name" value="TAG_lipase"/>
</dbReference>
<evidence type="ECO:0000259" key="5">
    <source>
        <dbReference type="Pfam" id="PF00151"/>
    </source>
</evidence>
<dbReference type="GO" id="GO:0016298">
    <property type="term" value="F:lipase activity"/>
    <property type="evidence" value="ECO:0007669"/>
    <property type="project" value="InterPro"/>
</dbReference>
<keyword evidence="3" id="KW-0964">Secreted</keyword>
<dbReference type="Pfam" id="PF00151">
    <property type="entry name" value="Lipase"/>
    <property type="match status" value="1"/>
</dbReference>
<proteinExistence type="inferred from homology"/>
<name>A0A5E4PXI6_9NEOP</name>
<gene>
    <name evidence="6" type="ORF">LSINAPIS_LOCUS2994</name>
</gene>
<sequence length="342" mass="38203">MSRNGLYKIIYFFGIIQISELAWLRCYKGSIDNYVVAKLEEPIPLSNSSCFNRDLPTVVYTFGYRGRTDGPATTAVLNAYIATNKRNVLLLDWENEARSGVLGIPLGYVMYALPNSKRVGQQLGSALLNMHKAGFSLRQFHLIGHSLGAHLLGYTGRWIREHGQVIPRITGLDPARSMFEGFFAIQTGLDKTCAKFVDIIHSNPGNYGTTQSSGTVDIWPNYSPSDGMQPGCPGGKHEMFSMEDLCSHYRAWMLLVESLRNGTAFPTAAAESYEQWLAADHYTNVSTYLGDLVNTRAHGDFYLSTNAESPFSRGLEGLKPEYRTRVERQPATSDITQYLKLR</sequence>
<dbReference type="SUPFAM" id="SSF53474">
    <property type="entry name" value="alpha/beta-Hydrolases"/>
    <property type="match status" value="1"/>
</dbReference>
<organism evidence="6 7">
    <name type="scientific">Leptidea sinapis</name>
    <dbReference type="NCBI Taxonomy" id="189913"/>
    <lineage>
        <taxon>Eukaryota</taxon>
        <taxon>Metazoa</taxon>
        <taxon>Ecdysozoa</taxon>
        <taxon>Arthropoda</taxon>
        <taxon>Hexapoda</taxon>
        <taxon>Insecta</taxon>
        <taxon>Pterygota</taxon>
        <taxon>Neoptera</taxon>
        <taxon>Endopterygota</taxon>
        <taxon>Lepidoptera</taxon>
        <taxon>Glossata</taxon>
        <taxon>Ditrysia</taxon>
        <taxon>Papilionoidea</taxon>
        <taxon>Pieridae</taxon>
        <taxon>Dismorphiinae</taxon>
        <taxon>Leptidea</taxon>
    </lineage>
</organism>
<accession>A0A5E4PXI6</accession>
<dbReference type="GO" id="GO:0017171">
    <property type="term" value="F:serine hydrolase activity"/>
    <property type="evidence" value="ECO:0007669"/>
    <property type="project" value="TreeGrafter"/>
</dbReference>
<dbReference type="PRINTS" id="PR00821">
    <property type="entry name" value="TAGLIPASE"/>
</dbReference>
<dbReference type="PANTHER" id="PTHR11610">
    <property type="entry name" value="LIPASE"/>
    <property type="match status" value="1"/>
</dbReference>
<protein>
    <recommendedName>
        <fullName evidence="5">Lipase domain-containing protein</fullName>
    </recommendedName>
</protein>
<dbReference type="InterPro" id="IPR029058">
    <property type="entry name" value="AB_hydrolase_fold"/>
</dbReference>
<evidence type="ECO:0000256" key="3">
    <source>
        <dbReference type="ARBA" id="ARBA00022525"/>
    </source>
</evidence>
<evidence type="ECO:0000256" key="1">
    <source>
        <dbReference type="ARBA" id="ARBA00004613"/>
    </source>
</evidence>
<evidence type="ECO:0000256" key="2">
    <source>
        <dbReference type="ARBA" id="ARBA00010701"/>
    </source>
</evidence>
<comment type="subcellular location">
    <subcellularLocation>
        <location evidence="1">Secreted</location>
    </subcellularLocation>
</comment>
<dbReference type="GO" id="GO:0016042">
    <property type="term" value="P:lipid catabolic process"/>
    <property type="evidence" value="ECO:0007669"/>
    <property type="project" value="TreeGrafter"/>
</dbReference>
<dbReference type="GO" id="GO:0005615">
    <property type="term" value="C:extracellular space"/>
    <property type="evidence" value="ECO:0007669"/>
    <property type="project" value="TreeGrafter"/>
</dbReference>
<dbReference type="Proteomes" id="UP000324832">
    <property type="component" value="Unassembled WGS sequence"/>
</dbReference>
<evidence type="ECO:0000313" key="7">
    <source>
        <dbReference type="Proteomes" id="UP000324832"/>
    </source>
</evidence>